<proteinExistence type="predicted"/>
<dbReference type="Proteomes" id="UP000660729">
    <property type="component" value="Unassembled WGS sequence"/>
</dbReference>
<organism evidence="2 3">
    <name type="scientific">Pseudocercospora fuligena</name>
    <dbReference type="NCBI Taxonomy" id="685502"/>
    <lineage>
        <taxon>Eukaryota</taxon>
        <taxon>Fungi</taxon>
        <taxon>Dikarya</taxon>
        <taxon>Ascomycota</taxon>
        <taxon>Pezizomycotina</taxon>
        <taxon>Dothideomycetes</taxon>
        <taxon>Dothideomycetidae</taxon>
        <taxon>Mycosphaerellales</taxon>
        <taxon>Mycosphaerellaceae</taxon>
        <taxon>Pseudocercospora</taxon>
    </lineage>
</organism>
<feature type="domain" description="N-acetyltransferase" evidence="1">
    <location>
        <begin position="2"/>
        <end position="173"/>
    </location>
</feature>
<comment type="caution">
    <text evidence="2">The sequence shown here is derived from an EMBL/GenBank/DDBJ whole genome shotgun (WGS) entry which is preliminary data.</text>
</comment>
<accession>A0A8H6RCR8</accession>
<dbReference type="GO" id="GO:0016747">
    <property type="term" value="F:acyltransferase activity, transferring groups other than amino-acyl groups"/>
    <property type="evidence" value="ECO:0007669"/>
    <property type="project" value="InterPro"/>
</dbReference>
<dbReference type="PROSITE" id="PS51186">
    <property type="entry name" value="GNAT"/>
    <property type="match status" value="1"/>
</dbReference>
<dbReference type="Pfam" id="PF00583">
    <property type="entry name" value="Acetyltransf_1"/>
    <property type="match status" value="1"/>
</dbReference>
<dbReference type="InterPro" id="IPR000182">
    <property type="entry name" value="GNAT_dom"/>
</dbReference>
<dbReference type="Gene3D" id="3.40.630.30">
    <property type="match status" value="1"/>
</dbReference>
<evidence type="ECO:0000313" key="2">
    <source>
        <dbReference type="EMBL" id="KAF7189204.1"/>
    </source>
</evidence>
<dbReference type="AlphaFoldDB" id="A0A8H6RCR8"/>
<dbReference type="InterPro" id="IPR016181">
    <property type="entry name" value="Acyl_CoA_acyltransferase"/>
</dbReference>
<keyword evidence="3" id="KW-1185">Reference proteome</keyword>
<sequence>MTTISRLARQEDAEAVVQLSQRVQAALTASGSLQHLRAVEVEHVLEEIERHECFVLEDRLTAQIIGAASTGAIHRDYYPDADVFSLNNYTKPWVYLYSVMLDPSHQSRGLGKSFVGDYVKHLEEVFGGGTIILDCWAGNDKLRDFYTRAGFTFAAVVPENDYEVAVFYRELSNQFSANGNTSEDRELLAYDVPSAPIQAAFETIKRIVSGQH</sequence>
<evidence type="ECO:0000313" key="3">
    <source>
        <dbReference type="Proteomes" id="UP000660729"/>
    </source>
</evidence>
<reference evidence="2" key="1">
    <citation type="submission" date="2020-04" db="EMBL/GenBank/DDBJ databases">
        <title>Draft genome resource of the tomato pathogen Pseudocercospora fuligena.</title>
        <authorList>
            <person name="Zaccaron A."/>
        </authorList>
    </citation>
    <scope>NUCLEOTIDE SEQUENCE</scope>
    <source>
        <strain evidence="2">PF001</strain>
    </source>
</reference>
<dbReference type="OrthoDB" id="424551at2759"/>
<gene>
    <name evidence="2" type="ORF">HII31_09626</name>
</gene>
<evidence type="ECO:0000259" key="1">
    <source>
        <dbReference type="PROSITE" id="PS51186"/>
    </source>
</evidence>
<dbReference type="SUPFAM" id="SSF55729">
    <property type="entry name" value="Acyl-CoA N-acyltransferases (Nat)"/>
    <property type="match status" value="1"/>
</dbReference>
<name>A0A8H6RCR8_9PEZI</name>
<dbReference type="EMBL" id="JABCIY010000194">
    <property type="protein sequence ID" value="KAF7189204.1"/>
    <property type="molecule type" value="Genomic_DNA"/>
</dbReference>
<protein>
    <recommendedName>
        <fullName evidence="1">N-acetyltransferase domain-containing protein</fullName>
    </recommendedName>
</protein>